<dbReference type="EMBL" id="CM047587">
    <property type="protein sequence ID" value="KAI9906250.1"/>
    <property type="molecule type" value="Genomic_DNA"/>
</dbReference>
<dbReference type="Proteomes" id="UP001163321">
    <property type="component" value="Chromosome 8"/>
</dbReference>
<name>A0ACC0VIE3_9STRA</name>
<evidence type="ECO:0000313" key="2">
    <source>
        <dbReference type="Proteomes" id="UP001163321"/>
    </source>
</evidence>
<keyword evidence="2" id="KW-1185">Reference proteome</keyword>
<comment type="caution">
    <text evidence="1">The sequence shown here is derived from an EMBL/GenBank/DDBJ whole genome shotgun (WGS) entry which is preliminary data.</text>
</comment>
<protein>
    <submittedName>
        <fullName evidence="1">Uncharacterized protein</fullName>
    </submittedName>
</protein>
<organism evidence="1 2">
    <name type="scientific">Peronosclerospora sorghi</name>
    <dbReference type="NCBI Taxonomy" id="230839"/>
    <lineage>
        <taxon>Eukaryota</taxon>
        <taxon>Sar</taxon>
        <taxon>Stramenopiles</taxon>
        <taxon>Oomycota</taxon>
        <taxon>Peronosporomycetes</taxon>
        <taxon>Peronosporales</taxon>
        <taxon>Peronosporaceae</taxon>
        <taxon>Peronosclerospora</taxon>
    </lineage>
</organism>
<evidence type="ECO:0000313" key="1">
    <source>
        <dbReference type="EMBL" id="KAI9906250.1"/>
    </source>
</evidence>
<reference evidence="1 2" key="1">
    <citation type="journal article" date="2022" name="bioRxiv">
        <title>The genome of the oomycete Peronosclerospora sorghi, a cosmopolitan pathogen of maize and sorghum, is inflated with dispersed pseudogenes.</title>
        <authorList>
            <person name="Fletcher K."/>
            <person name="Martin F."/>
            <person name="Isakeit T."/>
            <person name="Cavanaugh K."/>
            <person name="Magill C."/>
            <person name="Michelmore R."/>
        </authorList>
    </citation>
    <scope>NUCLEOTIDE SEQUENCE [LARGE SCALE GENOMIC DNA]</scope>
    <source>
        <strain evidence="1">P6</strain>
    </source>
</reference>
<gene>
    <name evidence="1" type="ORF">PsorP6_003180</name>
</gene>
<proteinExistence type="predicted"/>
<accession>A0ACC0VIE3</accession>
<sequence length="228" mass="26491">MLLDSVYRYEKKVFASPKMVTSVELHQKLLRDAQPSDDMTHFLREEIALFQRTMYKNHSQHRRAFFFKNLQHVKRYLRDFQVEHVVATFTETTSLLKQLELKSEQHHFSWKLLASDLKVHTDEVLRKLRSVATTAAEVIRVAQKAYKSLMVQFTMTYFMPFVLTMNSILARLTVLFKAVLVRAIELHGGITLLYLNEVTKSNPLRAKVTGVQLCGYQISNDVLQLANA</sequence>